<dbReference type="SMART" id="SM00345">
    <property type="entry name" value="HTH_GNTR"/>
    <property type="match status" value="1"/>
</dbReference>
<sequence>MVKTVDIVKKNIDLTTNIPLKEAIYLALRKTIILGEIGAGERINELEFSEAFNISRTPIRYALQRLLDEKLVVHQKGIGTIVKGISIKDAYEIYDIRKALDTLATIKAMELMTDDDLEEMRQLLEYGNKLNSEDRVDELLENFSDFNSFIYEKSDMLRLKSIVTKLQTYLVYFRDLAIRSSDRRDDAMAEHWLIYRGIKNKDTEQITLITHEHLDRSLQFIVKEMEEREIAYGEE</sequence>
<evidence type="ECO:0000256" key="1">
    <source>
        <dbReference type="ARBA" id="ARBA00023015"/>
    </source>
</evidence>
<dbReference type="SUPFAM" id="SSF48008">
    <property type="entry name" value="GntR ligand-binding domain-like"/>
    <property type="match status" value="1"/>
</dbReference>
<dbReference type="EMBL" id="JARQBZ010000007">
    <property type="protein sequence ID" value="MDT2833457.1"/>
    <property type="molecule type" value="Genomic_DNA"/>
</dbReference>
<dbReference type="Proteomes" id="UP001268577">
    <property type="component" value="Unassembled WGS sequence"/>
</dbReference>
<dbReference type="GO" id="GO:0003700">
    <property type="term" value="F:DNA-binding transcription factor activity"/>
    <property type="evidence" value="ECO:0007669"/>
    <property type="project" value="InterPro"/>
</dbReference>
<dbReference type="Gene3D" id="1.20.120.530">
    <property type="entry name" value="GntR ligand-binding domain-like"/>
    <property type="match status" value="1"/>
</dbReference>
<dbReference type="GO" id="GO:0003677">
    <property type="term" value="F:DNA binding"/>
    <property type="evidence" value="ECO:0007669"/>
    <property type="project" value="UniProtKB-KW"/>
</dbReference>
<dbReference type="AlphaFoldDB" id="A0AAW8U6R0"/>
<dbReference type="InterPro" id="IPR000524">
    <property type="entry name" value="Tscrpt_reg_HTH_GntR"/>
</dbReference>
<evidence type="ECO:0000313" key="5">
    <source>
        <dbReference type="EMBL" id="MDT2833457.1"/>
    </source>
</evidence>
<dbReference type="InterPro" id="IPR011711">
    <property type="entry name" value="GntR_C"/>
</dbReference>
<keyword evidence="2" id="KW-0238">DNA-binding</keyword>
<accession>A0AAW8U6R0</accession>
<evidence type="ECO:0000256" key="3">
    <source>
        <dbReference type="ARBA" id="ARBA00023163"/>
    </source>
</evidence>
<dbReference type="Pfam" id="PF00392">
    <property type="entry name" value="GntR"/>
    <property type="match status" value="1"/>
</dbReference>
<evidence type="ECO:0000259" key="4">
    <source>
        <dbReference type="PROSITE" id="PS50949"/>
    </source>
</evidence>
<dbReference type="SMART" id="SM00895">
    <property type="entry name" value="FCD"/>
    <property type="match status" value="1"/>
</dbReference>
<comment type="caution">
    <text evidence="5">The sequence shown here is derived from an EMBL/GenBank/DDBJ whole genome shotgun (WGS) entry which is preliminary data.</text>
</comment>
<keyword evidence="3" id="KW-0804">Transcription</keyword>
<dbReference type="Gene3D" id="1.10.10.10">
    <property type="entry name" value="Winged helix-like DNA-binding domain superfamily/Winged helix DNA-binding domain"/>
    <property type="match status" value="1"/>
</dbReference>
<dbReference type="SUPFAM" id="SSF46785">
    <property type="entry name" value="Winged helix' DNA-binding domain"/>
    <property type="match status" value="1"/>
</dbReference>
<dbReference type="CDD" id="cd07377">
    <property type="entry name" value="WHTH_GntR"/>
    <property type="match status" value="1"/>
</dbReference>
<proteinExistence type="predicted"/>
<organism evidence="5 6">
    <name type="scientific">Vagococcus carniphilus</name>
    <dbReference type="NCBI Taxonomy" id="218144"/>
    <lineage>
        <taxon>Bacteria</taxon>
        <taxon>Bacillati</taxon>
        <taxon>Bacillota</taxon>
        <taxon>Bacilli</taxon>
        <taxon>Lactobacillales</taxon>
        <taxon>Enterococcaceae</taxon>
        <taxon>Vagococcus</taxon>
    </lineage>
</organism>
<dbReference type="Pfam" id="PF07729">
    <property type="entry name" value="FCD"/>
    <property type="match status" value="1"/>
</dbReference>
<gene>
    <name evidence="5" type="ORF">P7H70_05270</name>
</gene>
<dbReference type="RefSeq" id="WP_311866888.1">
    <property type="nucleotide sequence ID" value="NZ_JARQBZ010000007.1"/>
</dbReference>
<dbReference type="PROSITE" id="PS50949">
    <property type="entry name" value="HTH_GNTR"/>
    <property type="match status" value="1"/>
</dbReference>
<dbReference type="InterPro" id="IPR036390">
    <property type="entry name" value="WH_DNA-bd_sf"/>
</dbReference>
<reference evidence="5" key="1">
    <citation type="submission" date="2023-03" db="EMBL/GenBank/DDBJ databases">
        <authorList>
            <person name="Shen W."/>
            <person name="Cai J."/>
        </authorList>
    </citation>
    <scope>NUCLEOTIDE SEQUENCE</scope>
    <source>
        <strain evidence="5">P96-3</strain>
    </source>
</reference>
<dbReference type="InterPro" id="IPR036388">
    <property type="entry name" value="WH-like_DNA-bd_sf"/>
</dbReference>
<dbReference type="InterPro" id="IPR008920">
    <property type="entry name" value="TF_FadR/GntR_C"/>
</dbReference>
<dbReference type="PANTHER" id="PTHR43537">
    <property type="entry name" value="TRANSCRIPTIONAL REGULATOR, GNTR FAMILY"/>
    <property type="match status" value="1"/>
</dbReference>
<evidence type="ECO:0000313" key="6">
    <source>
        <dbReference type="Proteomes" id="UP001268577"/>
    </source>
</evidence>
<dbReference type="PANTHER" id="PTHR43537:SF5">
    <property type="entry name" value="UXU OPERON TRANSCRIPTIONAL REGULATOR"/>
    <property type="match status" value="1"/>
</dbReference>
<name>A0AAW8U6R0_9ENTE</name>
<protein>
    <submittedName>
        <fullName evidence="5">GntR family transcriptional regulator</fullName>
    </submittedName>
</protein>
<feature type="domain" description="HTH gntR-type" evidence="4">
    <location>
        <begin position="18"/>
        <end position="85"/>
    </location>
</feature>
<keyword evidence="1" id="KW-0805">Transcription regulation</keyword>
<evidence type="ECO:0000256" key="2">
    <source>
        <dbReference type="ARBA" id="ARBA00023125"/>
    </source>
</evidence>